<dbReference type="Proteomes" id="UP000289738">
    <property type="component" value="Chromosome B09"/>
</dbReference>
<evidence type="ECO:0008006" key="3">
    <source>
        <dbReference type="Google" id="ProtNLM"/>
    </source>
</evidence>
<gene>
    <name evidence="1" type="ORF">Ahy_B09g096647</name>
</gene>
<organism evidence="1 2">
    <name type="scientific">Arachis hypogaea</name>
    <name type="common">Peanut</name>
    <dbReference type="NCBI Taxonomy" id="3818"/>
    <lineage>
        <taxon>Eukaryota</taxon>
        <taxon>Viridiplantae</taxon>
        <taxon>Streptophyta</taxon>
        <taxon>Embryophyta</taxon>
        <taxon>Tracheophyta</taxon>
        <taxon>Spermatophyta</taxon>
        <taxon>Magnoliopsida</taxon>
        <taxon>eudicotyledons</taxon>
        <taxon>Gunneridae</taxon>
        <taxon>Pentapetalae</taxon>
        <taxon>rosids</taxon>
        <taxon>fabids</taxon>
        <taxon>Fabales</taxon>
        <taxon>Fabaceae</taxon>
        <taxon>Papilionoideae</taxon>
        <taxon>50 kb inversion clade</taxon>
        <taxon>dalbergioids sensu lato</taxon>
        <taxon>Dalbergieae</taxon>
        <taxon>Pterocarpus clade</taxon>
        <taxon>Arachis</taxon>
    </lineage>
</organism>
<protein>
    <recommendedName>
        <fullName evidence="3">PsbP C-terminal domain-containing protein</fullName>
    </recommendedName>
</protein>
<dbReference type="GO" id="GO:0009507">
    <property type="term" value="C:chloroplast"/>
    <property type="evidence" value="ECO:0007669"/>
    <property type="project" value="TreeGrafter"/>
</dbReference>
<sequence>MAILSLQTPNPIPAITTTTKHLFPFTSRRTLFLQTPFLSIAIALIPQAPLLHSSAQVSPSKPLLSAIENTKSWFQFYGDGFAIRVPPDFQDIMEPEDFNAGLSLYGDKVKPKTFAARFASPDGYEVLSVVTRPTNQLKITFLEVIKPLHYYL</sequence>
<evidence type="ECO:0000313" key="1">
    <source>
        <dbReference type="EMBL" id="RYQ90596.1"/>
    </source>
</evidence>
<accession>A0A444XLV5</accession>
<keyword evidence="2" id="KW-1185">Reference proteome</keyword>
<reference evidence="1 2" key="1">
    <citation type="submission" date="2019-01" db="EMBL/GenBank/DDBJ databases">
        <title>Sequencing of cultivated peanut Arachis hypogaea provides insights into genome evolution and oil improvement.</title>
        <authorList>
            <person name="Chen X."/>
        </authorList>
    </citation>
    <scope>NUCLEOTIDE SEQUENCE [LARGE SCALE GENOMIC DNA]</scope>
    <source>
        <strain evidence="2">cv. Fuhuasheng</strain>
        <tissue evidence="1">Leaves</tissue>
    </source>
</reference>
<dbReference type="EMBL" id="SDMP01000019">
    <property type="protein sequence ID" value="RYQ90596.1"/>
    <property type="molecule type" value="Genomic_DNA"/>
</dbReference>
<proteinExistence type="predicted"/>
<dbReference type="PANTHER" id="PTHR37764:SF1">
    <property type="entry name" value="KETOSE_ALDOSE ISOMERASE, PUTATIVE (MOG1_PSBP_DUF1795-LIKE PHOTOSYSTEM II REACTION CENTER PSBP FAMILY PROTEIN)-RELATED"/>
    <property type="match status" value="1"/>
</dbReference>
<dbReference type="AlphaFoldDB" id="A0A444XLV5"/>
<comment type="caution">
    <text evidence="1">The sequence shown here is derived from an EMBL/GenBank/DDBJ whole genome shotgun (WGS) entry which is preliminary data.</text>
</comment>
<evidence type="ECO:0000313" key="2">
    <source>
        <dbReference type="Proteomes" id="UP000289738"/>
    </source>
</evidence>
<dbReference type="PANTHER" id="PTHR37764">
    <property type="entry name" value="KETOSE/ALDOSE ISOMERASE, PUTATIVE (MOG1/PSBP/DUF1795-LIKE PHOTOSYSTEM II REACTION CENTER PSBP FAMILY PROTEIN)-RELATED"/>
    <property type="match status" value="1"/>
</dbReference>
<dbReference type="STRING" id="3818.A0A444XLV5"/>
<name>A0A444XLV5_ARAHY</name>